<feature type="domain" description="DUF4376" evidence="1">
    <location>
        <begin position="28"/>
        <end position="135"/>
    </location>
</feature>
<dbReference type="Pfam" id="PF14301">
    <property type="entry name" value="DUF4376"/>
    <property type="match status" value="1"/>
</dbReference>
<dbReference type="EMBL" id="JTJU01000028">
    <property type="protein sequence ID" value="OBX10465.1"/>
    <property type="molecule type" value="Genomic_DNA"/>
</dbReference>
<evidence type="ECO:0000313" key="3">
    <source>
        <dbReference type="Proteomes" id="UP000092527"/>
    </source>
</evidence>
<name>A0AB36E2L8_9PAST</name>
<dbReference type="AlphaFoldDB" id="A0AB36E2L8"/>
<organism evidence="2 3">
    <name type="scientific">Gallibacterium salpingitidis</name>
    <dbReference type="NCBI Taxonomy" id="505341"/>
    <lineage>
        <taxon>Bacteria</taxon>
        <taxon>Pseudomonadati</taxon>
        <taxon>Pseudomonadota</taxon>
        <taxon>Gammaproteobacteria</taxon>
        <taxon>Pasteurellales</taxon>
        <taxon>Pasteurellaceae</taxon>
        <taxon>Gallibacterium</taxon>
    </lineage>
</organism>
<comment type="caution">
    <text evidence="2">The sequence shown here is derived from an EMBL/GenBank/DDBJ whole genome shotgun (WGS) entry which is preliminary data.</text>
</comment>
<dbReference type="InterPro" id="IPR025484">
    <property type="entry name" value="DUF4376"/>
</dbReference>
<dbReference type="Proteomes" id="UP000092527">
    <property type="component" value="Unassembled WGS sequence"/>
</dbReference>
<accession>A0AB36E2L8</accession>
<reference evidence="2 3" key="1">
    <citation type="submission" date="2014-11" db="EMBL/GenBank/DDBJ databases">
        <title>Pan-genome of Gallibacterium spp.</title>
        <authorList>
            <person name="Kudirkiene E."/>
            <person name="Bojesen A.M."/>
        </authorList>
    </citation>
    <scope>NUCLEOTIDE SEQUENCE [LARGE SCALE GENOMIC DNA]</scope>
    <source>
        <strain evidence="2 3">18469/18</strain>
    </source>
</reference>
<gene>
    <name evidence="2" type="ORF">QV09_05635</name>
</gene>
<evidence type="ECO:0000259" key="1">
    <source>
        <dbReference type="Pfam" id="PF14301"/>
    </source>
</evidence>
<proteinExistence type="predicted"/>
<sequence>MRPSQIHDWDGSAWVINEEKKAELLKNQQSATWEHIKAERTRRTEGGVYVKSVDKWFHTDQPSRIQYLSIQQMPTLPESFAWKTMDNTFVNMTKALIDELILSLRIKEQADFANAERHKAAMLESDNPADYDYSAGWSDIYDE</sequence>
<protein>
    <recommendedName>
        <fullName evidence="1">DUF4376 domain-containing protein</fullName>
    </recommendedName>
</protein>
<evidence type="ECO:0000313" key="2">
    <source>
        <dbReference type="EMBL" id="OBX10465.1"/>
    </source>
</evidence>